<feature type="transmembrane region" description="Helical" evidence="7">
    <location>
        <begin position="53"/>
        <end position="73"/>
    </location>
</feature>
<evidence type="ECO:0000256" key="1">
    <source>
        <dbReference type="ARBA" id="ARBA00004429"/>
    </source>
</evidence>
<feature type="transmembrane region" description="Helical" evidence="7">
    <location>
        <begin position="166"/>
        <end position="191"/>
    </location>
</feature>
<keyword evidence="3" id="KW-0997">Cell inner membrane</keyword>
<feature type="transmembrane region" description="Helical" evidence="7">
    <location>
        <begin position="212"/>
        <end position="234"/>
    </location>
</feature>
<dbReference type="InterPro" id="IPR010656">
    <property type="entry name" value="DctM"/>
</dbReference>
<dbReference type="RefSeq" id="WP_204517649.1">
    <property type="nucleotide sequence ID" value="NZ_BAABIN010000007.1"/>
</dbReference>
<dbReference type="Proteomes" id="UP000717624">
    <property type="component" value="Unassembled WGS sequence"/>
</dbReference>
<protein>
    <submittedName>
        <fullName evidence="9">Tripartite ATP-independent transporter DctM subunit</fullName>
    </submittedName>
</protein>
<feature type="transmembrane region" description="Helical" evidence="7">
    <location>
        <begin position="332"/>
        <end position="351"/>
    </location>
</feature>
<evidence type="ECO:0000256" key="3">
    <source>
        <dbReference type="ARBA" id="ARBA00022519"/>
    </source>
</evidence>
<dbReference type="AlphaFoldDB" id="A0A938Y1L0"/>
<dbReference type="GO" id="GO:0005886">
    <property type="term" value="C:plasma membrane"/>
    <property type="evidence" value="ECO:0007669"/>
    <property type="project" value="UniProtKB-SubCell"/>
</dbReference>
<keyword evidence="5 7" id="KW-1133">Transmembrane helix</keyword>
<accession>A0A938Y1L0</accession>
<sequence length="425" mass="45627">MLFTLILFFMLMLIRVPISLVLGISSVLYIVMSDKWGLLESLPQRLYSGVEGFSLLAIPLFMLAGELMNASGITVRLIEFAKTLAGHFRGGLAYVNVIANVFLASIIGSATAQTAMMSRVMIPQMEKDGYNRSFAAATTASAALLGPIIPPSMLFIIYAVGSSVSISQMFLAGIIPGILLAASLIGLIAFIGYKQNFPKTQRATFDQLFKGFVRVLPALSVPLIIIGGTISGVFTATESAGIACVLAIVFGKFVYGGLKFKQFPKILVQAGLSTATVTMLLSMASAFGWVLAFEQVPQHLVEWIGGITSSPGVFLLLVNLLLLITGVVMDEMAVMVILLPIFLPLLEHFHINPVHFGVVLCLNATIGLLTPPVGAGLFIASAVGEVRLEELIKAIWPFIAVTIIDLLLITYWSDLTLWLPGIFGI</sequence>
<feature type="transmembrane region" description="Helical" evidence="7">
    <location>
        <begin position="240"/>
        <end position="258"/>
    </location>
</feature>
<feature type="transmembrane region" description="Helical" evidence="7">
    <location>
        <begin position="6"/>
        <end position="32"/>
    </location>
</feature>
<dbReference type="NCBIfam" id="TIGR00786">
    <property type="entry name" value="dctM"/>
    <property type="match status" value="1"/>
</dbReference>
<keyword evidence="4 7" id="KW-0812">Transmembrane</keyword>
<reference evidence="9" key="1">
    <citation type="submission" date="2021-01" db="EMBL/GenBank/DDBJ databases">
        <title>Genomic Encyclopedia of Type Strains, Phase IV (KMG-IV): sequencing the most valuable type-strain genomes for metagenomic binning, comparative biology and taxonomic classification.</title>
        <authorList>
            <person name="Goeker M."/>
        </authorList>
    </citation>
    <scope>NUCLEOTIDE SEQUENCE</scope>
    <source>
        <strain evidence="9">DSM 25523</strain>
    </source>
</reference>
<evidence type="ECO:0000256" key="7">
    <source>
        <dbReference type="SAM" id="Phobius"/>
    </source>
</evidence>
<dbReference type="Pfam" id="PF06808">
    <property type="entry name" value="DctM"/>
    <property type="match status" value="1"/>
</dbReference>
<dbReference type="InterPro" id="IPR004681">
    <property type="entry name" value="TRAP_DctM"/>
</dbReference>
<dbReference type="PANTHER" id="PTHR33362:SF2">
    <property type="entry name" value="TRAP TRANSPORTER LARGE PERMEASE PROTEIN"/>
    <property type="match status" value="1"/>
</dbReference>
<dbReference type="PIRSF" id="PIRSF006066">
    <property type="entry name" value="HI0050"/>
    <property type="match status" value="1"/>
</dbReference>
<feature type="domain" description="TRAP C4-dicarboxylate transport system permease DctM subunit" evidence="8">
    <location>
        <begin position="5"/>
        <end position="412"/>
    </location>
</feature>
<keyword evidence="6 7" id="KW-0472">Membrane</keyword>
<proteinExistence type="predicted"/>
<feature type="transmembrane region" description="Helical" evidence="7">
    <location>
        <begin position="395"/>
        <end position="413"/>
    </location>
</feature>
<feature type="transmembrane region" description="Helical" evidence="7">
    <location>
        <begin position="303"/>
        <end position="325"/>
    </location>
</feature>
<organism evidence="9 10">
    <name type="scientific">Brevibacillus fulvus</name>
    <dbReference type="NCBI Taxonomy" id="1125967"/>
    <lineage>
        <taxon>Bacteria</taxon>
        <taxon>Bacillati</taxon>
        <taxon>Bacillota</taxon>
        <taxon>Bacilli</taxon>
        <taxon>Bacillales</taxon>
        <taxon>Paenibacillaceae</taxon>
        <taxon>Brevibacillus</taxon>
    </lineage>
</organism>
<comment type="caution">
    <text evidence="9">The sequence shown here is derived from an EMBL/GenBank/DDBJ whole genome shotgun (WGS) entry which is preliminary data.</text>
</comment>
<evidence type="ECO:0000313" key="9">
    <source>
        <dbReference type="EMBL" id="MBM7589932.1"/>
    </source>
</evidence>
<evidence type="ECO:0000256" key="2">
    <source>
        <dbReference type="ARBA" id="ARBA00022475"/>
    </source>
</evidence>
<evidence type="ECO:0000256" key="6">
    <source>
        <dbReference type="ARBA" id="ARBA00023136"/>
    </source>
</evidence>
<evidence type="ECO:0000259" key="8">
    <source>
        <dbReference type="Pfam" id="PF06808"/>
    </source>
</evidence>
<keyword evidence="2" id="KW-1003">Cell membrane</keyword>
<dbReference type="EMBL" id="JAFBEB010000004">
    <property type="protein sequence ID" value="MBM7589932.1"/>
    <property type="molecule type" value="Genomic_DNA"/>
</dbReference>
<evidence type="ECO:0000256" key="4">
    <source>
        <dbReference type="ARBA" id="ARBA00022692"/>
    </source>
</evidence>
<name>A0A938Y1L0_9BACL</name>
<comment type="subcellular location">
    <subcellularLocation>
        <location evidence="1">Cell inner membrane</location>
        <topology evidence="1">Multi-pass membrane protein</topology>
    </subcellularLocation>
</comment>
<keyword evidence="10" id="KW-1185">Reference proteome</keyword>
<dbReference type="PANTHER" id="PTHR33362">
    <property type="entry name" value="SIALIC ACID TRAP TRANSPORTER PERMEASE PROTEIN SIAT-RELATED"/>
    <property type="match status" value="1"/>
</dbReference>
<evidence type="ECO:0000256" key="5">
    <source>
        <dbReference type="ARBA" id="ARBA00022989"/>
    </source>
</evidence>
<evidence type="ECO:0000313" key="10">
    <source>
        <dbReference type="Proteomes" id="UP000717624"/>
    </source>
</evidence>
<feature type="transmembrane region" description="Helical" evidence="7">
    <location>
        <begin position="270"/>
        <end position="291"/>
    </location>
</feature>
<gene>
    <name evidence="9" type="ORF">JOD01_001533</name>
</gene>
<feature type="transmembrane region" description="Helical" evidence="7">
    <location>
        <begin position="133"/>
        <end position="160"/>
    </location>
</feature>
<feature type="transmembrane region" description="Helical" evidence="7">
    <location>
        <begin position="93"/>
        <end position="112"/>
    </location>
</feature>
<dbReference type="GO" id="GO:0022857">
    <property type="term" value="F:transmembrane transporter activity"/>
    <property type="evidence" value="ECO:0007669"/>
    <property type="project" value="TreeGrafter"/>
</dbReference>
<feature type="transmembrane region" description="Helical" evidence="7">
    <location>
        <begin position="357"/>
        <end position="383"/>
    </location>
</feature>